<keyword evidence="2" id="KW-0732">Signal</keyword>
<accession>A0A226DPT1</accession>
<dbReference type="PANTHER" id="PTHR23301">
    <property type="entry name" value="CHITIN BINDING PERITROPHIN-A"/>
    <property type="match status" value="1"/>
</dbReference>
<keyword evidence="9" id="KW-1185">Reference proteome</keyword>
<keyword evidence="4" id="KW-1015">Disulfide bond</keyword>
<evidence type="ECO:0000256" key="6">
    <source>
        <dbReference type="SAM" id="MobiDB-lite"/>
    </source>
</evidence>
<name>A0A226DPT1_FOLCA</name>
<evidence type="ECO:0000313" key="8">
    <source>
        <dbReference type="EMBL" id="OXA46854.1"/>
    </source>
</evidence>
<keyword evidence="3" id="KW-0677">Repeat</keyword>
<dbReference type="Gene3D" id="2.170.140.10">
    <property type="entry name" value="Chitin binding domain"/>
    <property type="match status" value="2"/>
</dbReference>
<evidence type="ECO:0000256" key="3">
    <source>
        <dbReference type="ARBA" id="ARBA00022737"/>
    </source>
</evidence>
<evidence type="ECO:0000256" key="2">
    <source>
        <dbReference type="ARBA" id="ARBA00022729"/>
    </source>
</evidence>
<gene>
    <name evidence="8" type="ORF">Fcan01_18118</name>
</gene>
<dbReference type="SMART" id="SM00494">
    <property type="entry name" value="ChtBD2"/>
    <property type="match status" value="2"/>
</dbReference>
<dbReference type="SUPFAM" id="SSF57625">
    <property type="entry name" value="Invertebrate chitin-binding proteins"/>
    <property type="match status" value="2"/>
</dbReference>
<keyword evidence="5" id="KW-0325">Glycoprotein</keyword>
<feature type="region of interest" description="Disordered" evidence="6">
    <location>
        <begin position="111"/>
        <end position="141"/>
    </location>
</feature>
<dbReference type="GO" id="GO:0005576">
    <property type="term" value="C:extracellular region"/>
    <property type="evidence" value="ECO:0007669"/>
    <property type="project" value="InterPro"/>
</dbReference>
<protein>
    <submittedName>
        <fullName evidence="8">Capsid-associated protein Vp91</fullName>
    </submittedName>
</protein>
<feature type="compositionally biased region" description="Low complexity" evidence="6">
    <location>
        <begin position="118"/>
        <end position="141"/>
    </location>
</feature>
<dbReference type="PANTHER" id="PTHR23301:SF0">
    <property type="entry name" value="CHITIN-BINDING TYPE-2 DOMAIN-CONTAINING PROTEIN-RELATED"/>
    <property type="match status" value="1"/>
</dbReference>
<evidence type="ECO:0000256" key="5">
    <source>
        <dbReference type="ARBA" id="ARBA00023180"/>
    </source>
</evidence>
<dbReference type="EMBL" id="LNIX01000014">
    <property type="protein sequence ID" value="OXA46854.1"/>
    <property type="molecule type" value="Genomic_DNA"/>
</dbReference>
<dbReference type="InterPro" id="IPR002557">
    <property type="entry name" value="Chitin-bd_dom"/>
</dbReference>
<evidence type="ECO:0000256" key="1">
    <source>
        <dbReference type="ARBA" id="ARBA00022669"/>
    </source>
</evidence>
<dbReference type="AlphaFoldDB" id="A0A226DPT1"/>
<dbReference type="Pfam" id="PF01607">
    <property type="entry name" value="CBM_14"/>
    <property type="match status" value="2"/>
</dbReference>
<evidence type="ECO:0000259" key="7">
    <source>
        <dbReference type="PROSITE" id="PS50940"/>
    </source>
</evidence>
<dbReference type="OrthoDB" id="6020543at2759"/>
<dbReference type="InterPro" id="IPR051940">
    <property type="entry name" value="Chitin_bind-dev_reg"/>
</dbReference>
<dbReference type="InterPro" id="IPR036508">
    <property type="entry name" value="Chitin-bd_dom_sf"/>
</dbReference>
<keyword evidence="1" id="KW-0147">Chitin-binding</keyword>
<organism evidence="8 9">
    <name type="scientific">Folsomia candida</name>
    <name type="common">Springtail</name>
    <dbReference type="NCBI Taxonomy" id="158441"/>
    <lineage>
        <taxon>Eukaryota</taxon>
        <taxon>Metazoa</taxon>
        <taxon>Ecdysozoa</taxon>
        <taxon>Arthropoda</taxon>
        <taxon>Hexapoda</taxon>
        <taxon>Collembola</taxon>
        <taxon>Entomobryomorpha</taxon>
        <taxon>Isotomoidea</taxon>
        <taxon>Isotomidae</taxon>
        <taxon>Proisotominae</taxon>
        <taxon>Folsomia</taxon>
    </lineage>
</organism>
<reference evidence="8 9" key="1">
    <citation type="submission" date="2015-12" db="EMBL/GenBank/DDBJ databases">
        <title>The genome of Folsomia candida.</title>
        <authorList>
            <person name="Faddeeva A."/>
            <person name="Derks M.F."/>
            <person name="Anvar Y."/>
            <person name="Smit S."/>
            <person name="Van Straalen N."/>
            <person name="Roelofs D."/>
        </authorList>
    </citation>
    <scope>NUCLEOTIDE SEQUENCE [LARGE SCALE GENOMIC DNA]</scope>
    <source>
        <strain evidence="8 9">VU population</strain>
        <tissue evidence="8">Whole body</tissue>
    </source>
</reference>
<feature type="domain" description="Chitin-binding type-2" evidence="7">
    <location>
        <begin position="207"/>
        <end position="261"/>
    </location>
</feature>
<evidence type="ECO:0000313" key="9">
    <source>
        <dbReference type="Proteomes" id="UP000198287"/>
    </source>
</evidence>
<dbReference type="GO" id="GO:0008061">
    <property type="term" value="F:chitin binding"/>
    <property type="evidence" value="ECO:0007669"/>
    <property type="project" value="UniProtKB-KW"/>
</dbReference>
<dbReference type="PROSITE" id="PS50940">
    <property type="entry name" value="CHIT_BIND_II"/>
    <property type="match status" value="2"/>
</dbReference>
<evidence type="ECO:0000256" key="4">
    <source>
        <dbReference type="ARBA" id="ARBA00023157"/>
    </source>
</evidence>
<comment type="caution">
    <text evidence="8">The sequence shown here is derived from an EMBL/GenBank/DDBJ whole genome shotgun (WGS) entry which is preliminary data.</text>
</comment>
<feature type="domain" description="Chitin-binding type-2" evidence="7">
    <location>
        <begin position="151"/>
        <end position="206"/>
    </location>
</feature>
<proteinExistence type="predicted"/>
<dbReference type="Proteomes" id="UP000198287">
    <property type="component" value="Unassembled WGS sequence"/>
</dbReference>
<sequence>MPYFKSYDSIVFDGRSHIYLIGSYLPTPDRPVRAVSEWNVDTFEHKLIPVDNFPFNGESDYFYYPPATVFVPKLNRIYHFGGTYQPTGGGNPVYLSSIWYLDLNELNTTTAKPTTQSTELPQTNQETTQTERTTAALTTSTTETATPLPDLVTCHNKTEGWHPHPYDCAMYIGCQANGDMLLLRCPEPLLFDPGAITCRPPQQVNCATTCVGKPNGVHPHPQDCSLFITCVNEELAVSGCQIPLLFDPALLQCNLPESVTC</sequence>